<gene>
    <name evidence="10" type="ORF">GTP81_00055</name>
</gene>
<accession>A0A845HEK8</accession>
<organism evidence="10 11">
    <name type="scientific">Duganella vulcania</name>
    <dbReference type="NCBI Taxonomy" id="2692166"/>
    <lineage>
        <taxon>Bacteria</taxon>
        <taxon>Pseudomonadati</taxon>
        <taxon>Pseudomonadota</taxon>
        <taxon>Betaproteobacteria</taxon>
        <taxon>Burkholderiales</taxon>
        <taxon>Oxalobacteraceae</taxon>
        <taxon>Telluria group</taxon>
        <taxon>Duganella</taxon>
    </lineage>
</organism>
<comment type="cofactor">
    <cofactor evidence="1">
        <name>Mn(2+)</name>
        <dbReference type="ChEBI" id="CHEBI:29035"/>
    </cofactor>
</comment>
<feature type="binding site" evidence="8">
    <location>
        <position position="297"/>
    </location>
    <ligand>
        <name>allantoate</name>
        <dbReference type="ChEBI" id="CHEBI:17536"/>
    </ligand>
</feature>
<dbReference type="CDD" id="cd03884">
    <property type="entry name" value="M20_bAS"/>
    <property type="match status" value="1"/>
</dbReference>
<dbReference type="AlphaFoldDB" id="A0A845HEK8"/>
<dbReference type="RefSeq" id="WP_161088225.1">
    <property type="nucleotide sequence ID" value="NZ_WWCV01000001.1"/>
</dbReference>
<keyword evidence="6" id="KW-0464">Manganese</keyword>
<evidence type="ECO:0000313" key="10">
    <source>
        <dbReference type="EMBL" id="MYN15136.1"/>
    </source>
</evidence>
<evidence type="ECO:0000256" key="4">
    <source>
        <dbReference type="ARBA" id="ARBA00022723"/>
    </source>
</evidence>
<dbReference type="Gene3D" id="3.40.630.10">
    <property type="entry name" value="Zn peptidases"/>
    <property type="match status" value="1"/>
</dbReference>
<dbReference type="InterPro" id="IPR011650">
    <property type="entry name" value="Peptidase_M20_dimer"/>
</dbReference>
<keyword evidence="4 7" id="KW-0479">Metal-binding</keyword>
<dbReference type="NCBIfam" id="TIGR01879">
    <property type="entry name" value="hydantase"/>
    <property type="match status" value="1"/>
</dbReference>
<dbReference type="PIRSF" id="PIRSF001235">
    <property type="entry name" value="Amidase_carbamoylase"/>
    <property type="match status" value="1"/>
</dbReference>
<keyword evidence="7" id="KW-0862">Zinc</keyword>
<evidence type="ECO:0000256" key="5">
    <source>
        <dbReference type="ARBA" id="ARBA00022801"/>
    </source>
</evidence>
<dbReference type="InterPro" id="IPR010158">
    <property type="entry name" value="Amidase_Cbmase"/>
</dbReference>
<name>A0A845HEK8_9BURK</name>
<feature type="binding site" evidence="8">
    <location>
        <position position="284"/>
    </location>
    <ligand>
        <name>allantoate</name>
        <dbReference type="ChEBI" id="CHEBI:17536"/>
    </ligand>
</feature>
<feature type="binding site" evidence="7">
    <location>
        <position position="200"/>
    </location>
    <ligand>
        <name>Zn(2+)</name>
        <dbReference type="ChEBI" id="CHEBI:29105"/>
        <label>1</label>
    </ligand>
</feature>
<evidence type="ECO:0000256" key="1">
    <source>
        <dbReference type="ARBA" id="ARBA00001936"/>
    </source>
</evidence>
<evidence type="ECO:0000256" key="8">
    <source>
        <dbReference type="PIRSR" id="PIRSR001235-2"/>
    </source>
</evidence>
<dbReference type="SUPFAM" id="SSF53187">
    <property type="entry name" value="Zn-dependent exopeptidases"/>
    <property type="match status" value="1"/>
</dbReference>
<feature type="binding site" evidence="7">
    <location>
        <position position="99"/>
    </location>
    <ligand>
        <name>Zn(2+)</name>
        <dbReference type="ChEBI" id="CHEBI:29105"/>
        <label>1</label>
    </ligand>
</feature>
<dbReference type="InterPro" id="IPR002933">
    <property type="entry name" value="Peptidase_M20"/>
</dbReference>
<comment type="cofactor">
    <cofactor evidence="7">
        <name>Zn(2+)</name>
        <dbReference type="ChEBI" id="CHEBI:29105"/>
    </cofactor>
    <text evidence="7">Binds 2 Zn(2+) ions per subunit.</text>
</comment>
<dbReference type="NCBIfam" id="NF006775">
    <property type="entry name" value="PRK09290.2-5"/>
    <property type="match status" value="1"/>
</dbReference>
<dbReference type="PANTHER" id="PTHR32494">
    <property type="entry name" value="ALLANTOATE DEIMINASE-RELATED"/>
    <property type="match status" value="1"/>
</dbReference>
<feature type="binding site" evidence="7">
    <location>
        <position position="134"/>
    </location>
    <ligand>
        <name>Zn(2+)</name>
        <dbReference type="ChEBI" id="CHEBI:29105"/>
        <label>2</label>
    </ligand>
</feature>
<protein>
    <submittedName>
        <fullName evidence="10">Allantoate amidohydrolase</fullName>
    </submittedName>
</protein>
<dbReference type="Pfam" id="PF01546">
    <property type="entry name" value="Peptidase_M20"/>
    <property type="match status" value="1"/>
</dbReference>
<keyword evidence="11" id="KW-1185">Reference proteome</keyword>
<feature type="binding site" evidence="7">
    <location>
        <position position="99"/>
    </location>
    <ligand>
        <name>Zn(2+)</name>
        <dbReference type="ChEBI" id="CHEBI:29105"/>
        <label>2</label>
    </ligand>
</feature>
<evidence type="ECO:0000256" key="6">
    <source>
        <dbReference type="ARBA" id="ARBA00023211"/>
    </source>
</evidence>
<dbReference type="GO" id="GO:0046872">
    <property type="term" value="F:metal ion binding"/>
    <property type="evidence" value="ECO:0007669"/>
    <property type="project" value="UniProtKB-KW"/>
</dbReference>
<evidence type="ECO:0000313" key="11">
    <source>
        <dbReference type="Proteomes" id="UP000484875"/>
    </source>
</evidence>
<evidence type="ECO:0000256" key="2">
    <source>
        <dbReference type="ARBA" id="ARBA00006153"/>
    </source>
</evidence>
<feature type="binding site" evidence="8">
    <location>
        <position position="225"/>
    </location>
    <ligand>
        <name>allantoate</name>
        <dbReference type="ChEBI" id="CHEBI:17536"/>
    </ligand>
</feature>
<dbReference type="Proteomes" id="UP000484875">
    <property type="component" value="Unassembled WGS sequence"/>
</dbReference>
<dbReference type="Pfam" id="PF07687">
    <property type="entry name" value="M20_dimer"/>
    <property type="match status" value="1"/>
</dbReference>
<proteinExistence type="inferred from homology"/>
<dbReference type="PANTHER" id="PTHR32494:SF19">
    <property type="entry name" value="ALLANTOATE DEIMINASE-RELATED"/>
    <property type="match status" value="1"/>
</dbReference>
<reference evidence="10 11" key="1">
    <citation type="submission" date="2019-12" db="EMBL/GenBank/DDBJ databases">
        <title>Novel species isolated from a subtropical stream in China.</title>
        <authorList>
            <person name="Lu H."/>
        </authorList>
    </citation>
    <scope>NUCLEOTIDE SEQUENCE [LARGE SCALE GENOMIC DNA]</scope>
    <source>
        <strain evidence="10 11">FT107W</strain>
    </source>
</reference>
<feature type="binding site" evidence="7">
    <location>
        <position position="392"/>
    </location>
    <ligand>
        <name>Zn(2+)</name>
        <dbReference type="ChEBI" id="CHEBI:29105"/>
        <label>2</label>
    </ligand>
</feature>
<dbReference type="SUPFAM" id="SSF55031">
    <property type="entry name" value="Bacterial exopeptidase dimerisation domain"/>
    <property type="match status" value="1"/>
</dbReference>
<comment type="caution">
    <text evidence="10">The sequence shown here is derived from an EMBL/GenBank/DDBJ whole genome shotgun (WGS) entry which is preliminary data.</text>
</comment>
<feature type="domain" description="Peptidase M20 dimerisation" evidence="9">
    <location>
        <begin position="219"/>
        <end position="320"/>
    </location>
</feature>
<dbReference type="GO" id="GO:0016813">
    <property type="term" value="F:hydrolase activity, acting on carbon-nitrogen (but not peptide) bonds, in linear amidines"/>
    <property type="evidence" value="ECO:0007669"/>
    <property type="project" value="InterPro"/>
</dbReference>
<comment type="subunit">
    <text evidence="3">Homodimer.</text>
</comment>
<feature type="binding site" evidence="7">
    <location>
        <position position="88"/>
    </location>
    <ligand>
        <name>Zn(2+)</name>
        <dbReference type="ChEBI" id="CHEBI:29105"/>
        <label>1</label>
    </ligand>
</feature>
<dbReference type="EMBL" id="WWCV01000001">
    <property type="protein sequence ID" value="MYN15136.1"/>
    <property type="molecule type" value="Genomic_DNA"/>
</dbReference>
<comment type="similarity">
    <text evidence="2">Belongs to the peptidase M20 family.</text>
</comment>
<dbReference type="InterPro" id="IPR036264">
    <property type="entry name" value="Bact_exopeptidase_dim_dom"/>
</dbReference>
<keyword evidence="5 10" id="KW-0378">Hydrolase</keyword>
<evidence type="ECO:0000256" key="3">
    <source>
        <dbReference type="ARBA" id="ARBA00011738"/>
    </source>
</evidence>
<evidence type="ECO:0000256" key="7">
    <source>
        <dbReference type="PIRSR" id="PIRSR001235-1"/>
    </source>
</evidence>
<sequence>MSDCTTRTGYTELGASILARAQALAAHTEAPGMMTRSFLTQAHHAAAAQLAEWMAEAGMSVRRDAVGNVIGRYEGVEPGAPALLTGSHFDTVPNGGIYDGNLGILLPIACVARWHAQGRRFAHAIEVIGFAEEEGVRFKATLLGSRAIAGAFDLRVLDNIDAAGVTMRQAIDTAGLGYSCADLAAAAMAPARMLGFLEVHIEQGPVLLDAGLALGVVTGIAGATRMQVEVTGVAGHAGTVPMAGRRDAAMAAAEIALAIEQRCGGIAGLVGTVGQFDVPGGAANVVPGRALFSIDVRAEQDAQREAAVADILAAIERIAARRGVATQVRQTHEARSVPCAPALCGQLEAALQRAGLPVRRLPSGAGHDAMVMAARTDMAMLFVRCGNGGISHNPLETMTAEDAALAARVVSDFIEHFQPSIDPKEHTA</sequence>
<dbReference type="Gene3D" id="3.30.70.360">
    <property type="match status" value="1"/>
</dbReference>
<evidence type="ECO:0000259" key="9">
    <source>
        <dbReference type="Pfam" id="PF07687"/>
    </source>
</evidence>